<evidence type="ECO:0000256" key="1">
    <source>
        <dbReference type="SAM" id="MobiDB-lite"/>
    </source>
</evidence>
<proteinExistence type="predicted"/>
<feature type="chain" id="PRO_5047124369" description="Lipoprotein" evidence="2">
    <location>
        <begin position="22"/>
        <end position="208"/>
    </location>
</feature>
<reference evidence="4" key="1">
    <citation type="journal article" date="2019" name="Int. J. Syst. Evol. Microbiol.">
        <title>The Global Catalogue of Microorganisms (GCM) 10K type strain sequencing project: providing services to taxonomists for standard genome sequencing and annotation.</title>
        <authorList>
            <consortium name="The Broad Institute Genomics Platform"/>
            <consortium name="The Broad Institute Genome Sequencing Center for Infectious Disease"/>
            <person name="Wu L."/>
            <person name="Ma J."/>
        </authorList>
    </citation>
    <scope>NUCLEOTIDE SEQUENCE [LARGE SCALE GENOMIC DNA]</scope>
    <source>
        <strain evidence="4">JCM 4376</strain>
    </source>
</reference>
<feature type="signal peptide" evidence="2">
    <location>
        <begin position="1"/>
        <end position="21"/>
    </location>
</feature>
<sequence length="208" mass="22304">MKPVFGRVRLLGCVLMVAALAACGTGDGQNGTDIHGKKEKKAPAMDMQQAGQRSEALLDGTLAAIRPPVEWTYGAPAEAACSTGLNEPTGTTTVTRSRNILTVVSEQRRGNLLGLVQRYWERQGFRVVSVNSDKDMPRIRARNADGFTVSLDVGSIGNVSVSAGFNCAENSAMTYPTGTPGHPGGPKAEDLRPRERSDFWSSDEPLRQ</sequence>
<evidence type="ECO:0000313" key="4">
    <source>
        <dbReference type="Proteomes" id="UP000660675"/>
    </source>
</evidence>
<feature type="compositionally biased region" description="Basic and acidic residues" evidence="1">
    <location>
        <begin position="187"/>
        <end position="208"/>
    </location>
</feature>
<dbReference type="EMBL" id="BMTF01000013">
    <property type="protein sequence ID" value="GGV88653.1"/>
    <property type="molecule type" value="Genomic_DNA"/>
</dbReference>
<feature type="region of interest" description="Disordered" evidence="1">
    <location>
        <begin position="174"/>
        <end position="208"/>
    </location>
</feature>
<gene>
    <name evidence="3" type="ORF">GCM10015535_40370</name>
</gene>
<keyword evidence="2" id="KW-0732">Signal</keyword>
<evidence type="ECO:0000313" key="3">
    <source>
        <dbReference type="EMBL" id="GGV88653.1"/>
    </source>
</evidence>
<accession>A0ABQ2W425</accession>
<keyword evidence="4" id="KW-1185">Reference proteome</keyword>
<comment type="caution">
    <text evidence="3">The sequence shown here is derived from an EMBL/GenBank/DDBJ whole genome shotgun (WGS) entry which is preliminary data.</text>
</comment>
<evidence type="ECO:0000256" key="2">
    <source>
        <dbReference type="SAM" id="SignalP"/>
    </source>
</evidence>
<dbReference type="PROSITE" id="PS51257">
    <property type="entry name" value="PROKAR_LIPOPROTEIN"/>
    <property type="match status" value="1"/>
</dbReference>
<evidence type="ECO:0008006" key="5">
    <source>
        <dbReference type="Google" id="ProtNLM"/>
    </source>
</evidence>
<organism evidence="3 4">
    <name type="scientific">Streptomyces gelaticus</name>
    <dbReference type="NCBI Taxonomy" id="285446"/>
    <lineage>
        <taxon>Bacteria</taxon>
        <taxon>Bacillati</taxon>
        <taxon>Actinomycetota</taxon>
        <taxon>Actinomycetes</taxon>
        <taxon>Kitasatosporales</taxon>
        <taxon>Streptomycetaceae</taxon>
        <taxon>Streptomyces</taxon>
    </lineage>
</organism>
<protein>
    <recommendedName>
        <fullName evidence="5">Lipoprotein</fullName>
    </recommendedName>
</protein>
<name>A0ABQ2W425_9ACTN</name>
<dbReference type="Proteomes" id="UP000660675">
    <property type="component" value="Unassembled WGS sequence"/>
</dbReference>